<evidence type="ECO:0000313" key="4">
    <source>
        <dbReference type="Proteomes" id="UP000005240"/>
    </source>
</evidence>
<feature type="compositionally biased region" description="Polar residues" evidence="1">
    <location>
        <begin position="75"/>
        <end position="84"/>
    </location>
</feature>
<dbReference type="VEuPathDB" id="FungiDB:PTTG_25461"/>
<reference evidence="2" key="1">
    <citation type="submission" date="2009-11" db="EMBL/GenBank/DDBJ databases">
        <authorList>
            <consortium name="The Broad Institute Genome Sequencing Platform"/>
            <person name="Ward D."/>
            <person name="Feldgarden M."/>
            <person name="Earl A."/>
            <person name="Young S.K."/>
            <person name="Zeng Q."/>
            <person name="Koehrsen M."/>
            <person name="Alvarado L."/>
            <person name="Berlin A."/>
            <person name="Bochicchio J."/>
            <person name="Borenstein D."/>
            <person name="Chapman S.B."/>
            <person name="Chen Z."/>
            <person name="Engels R."/>
            <person name="Freedman E."/>
            <person name="Gellesch M."/>
            <person name="Goldberg J."/>
            <person name="Griggs A."/>
            <person name="Gujja S."/>
            <person name="Heilman E."/>
            <person name="Heiman D."/>
            <person name="Hepburn T."/>
            <person name="Howarth C."/>
            <person name="Jen D."/>
            <person name="Larson L."/>
            <person name="Lewis B."/>
            <person name="Mehta T."/>
            <person name="Park D."/>
            <person name="Pearson M."/>
            <person name="Roberts A."/>
            <person name="Saif S."/>
            <person name="Shea T."/>
            <person name="Shenoy N."/>
            <person name="Sisk P."/>
            <person name="Stolte C."/>
            <person name="Sykes S."/>
            <person name="Thomson T."/>
            <person name="Walk T."/>
            <person name="White J."/>
            <person name="Yandava C."/>
            <person name="Izard J."/>
            <person name="Baranova O.V."/>
            <person name="Blanton J.M."/>
            <person name="Tanner A.C."/>
            <person name="Dewhirst F.E."/>
            <person name="Haas B."/>
            <person name="Nusbaum C."/>
            <person name="Birren B."/>
        </authorList>
    </citation>
    <scope>NUCLEOTIDE SEQUENCE [LARGE SCALE GENOMIC DNA]</scope>
    <source>
        <strain evidence="2">1-1 BBBD Race 1</strain>
    </source>
</reference>
<protein>
    <submittedName>
        <fullName evidence="2 3">Uncharacterized protein</fullName>
    </submittedName>
</protein>
<gene>
    <name evidence="2" type="ORF">PTTG_25461</name>
</gene>
<dbReference type="EnsemblFungi" id="PTTG_25461-t43_1">
    <property type="protein sequence ID" value="PTTG_25461-t43_1-p1"/>
    <property type="gene ID" value="PTTG_25461"/>
</dbReference>
<accession>A0A180H2C1</accession>
<dbReference type="EMBL" id="ADAS02000004">
    <property type="protein sequence ID" value="OAV99150.1"/>
    <property type="molecule type" value="Genomic_DNA"/>
</dbReference>
<reference evidence="3 4" key="3">
    <citation type="journal article" date="2017" name="G3 (Bethesda)">
        <title>Comparative analysis highlights variable genome content of wheat rusts and divergence of the mating loci.</title>
        <authorList>
            <person name="Cuomo C.A."/>
            <person name="Bakkeren G."/>
            <person name="Khalil H.B."/>
            <person name="Panwar V."/>
            <person name="Joly D."/>
            <person name="Linning R."/>
            <person name="Sakthikumar S."/>
            <person name="Song X."/>
            <person name="Adiconis X."/>
            <person name="Fan L."/>
            <person name="Goldberg J.M."/>
            <person name="Levin J.Z."/>
            <person name="Young S."/>
            <person name="Zeng Q."/>
            <person name="Anikster Y."/>
            <person name="Bruce M."/>
            <person name="Wang M."/>
            <person name="Yin C."/>
            <person name="McCallum B."/>
            <person name="Szabo L.J."/>
            <person name="Hulbert S."/>
            <person name="Chen X."/>
            <person name="Fellers J.P."/>
        </authorList>
    </citation>
    <scope>NUCLEOTIDE SEQUENCE</scope>
    <source>
        <strain evidence="4">Isolate 1-1 / race 1 (BBBD)</strain>
        <strain evidence="3">isolate 1-1 / race 1 (BBBD)</strain>
    </source>
</reference>
<organism evidence="2">
    <name type="scientific">Puccinia triticina (isolate 1-1 / race 1 (BBBD))</name>
    <name type="common">Brown leaf rust fungus</name>
    <dbReference type="NCBI Taxonomy" id="630390"/>
    <lineage>
        <taxon>Eukaryota</taxon>
        <taxon>Fungi</taxon>
        <taxon>Dikarya</taxon>
        <taxon>Basidiomycota</taxon>
        <taxon>Pucciniomycotina</taxon>
        <taxon>Pucciniomycetes</taxon>
        <taxon>Pucciniales</taxon>
        <taxon>Pucciniaceae</taxon>
        <taxon>Puccinia</taxon>
    </lineage>
</organism>
<keyword evidence="4" id="KW-1185">Reference proteome</keyword>
<feature type="region of interest" description="Disordered" evidence="1">
    <location>
        <begin position="29"/>
        <end position="121"/>
    </location>
</feature>
<dbReference type="AlphaFoldDB" id="A0A180H2C1"/>
<reference evidence="2" key="2">
    <citation type="submission" date="2016-05" db="EMBL/GenBank/DDBJ databases">
        <title>Comparative analysis highlights variable genome content of wheat rusts and divergence of the mating loci.</title>
        <authorList>
            <person name="Cuomo C.A."/>
            <person name="Bakkeren G."/>
            <person name="Szabo L."/>
            <person name="Khalil H."/>
            <person name="Joly D."/>
            <person name="Goldberg J."/>
            <person name="Young S."/>
            <person name="Zeng Q."/>
            <person name="Fellers J."/>
        </authorList>
    </citation>
    <scope>NUCLEOTIDE SEQUENCE [LARGE SCALE GENOMIC DNA]</scope>
    <source>
        <strain evidence="2">1-1 BBBD Race 1</strain>
    </source>
</reference>
<proteinExistence type="predicted"/>
<name>A0A180H2C1_PUCT1</name>
<sequence length="121" mass="12759">MKNLIHNHPRSAGVVSGVWLIQSISPLCQDSGQAPVSGQDSGQVPVSRKRKEPNPNPARGIATSSIDEEPKRYKQTQAPSSTLASDAIPDRTGPSLSDRITTPISGEEVSSGSLASRIGRC</sequence>
<reference evidence="3" key="4">
    <citation type="submission" date="2025-05" db="UniProtKB">
        <authorList>
            <consortium name="EnsemblFungi"/>
        </authorList>
    </citation>
    <scope>IDENTIFICATION</scope>
    <source>
        <strain evidence="3">isolate 1-1 / race 1 (BBBD)</strain>
    </source>
</reference>
<evidence type="ECO:0000313" key="2">
    <source>
        <dbReference type="EMBL" id="OAV99150.1"/>
    </source>
</evidence>
<evidence type="ECO:0000313" key="3">
    <source>
        <dbReference type="EnsemblFungi" id="PTTG_25461-t43_1-p1"/>
    </source>
</evidence>
<dbReference type="Proteomes" id="UP000005240">
    <property type="component" value="Unassembled WGS sequence"/>
</dbReference>
<feature type="compositionally biased region" description="Polar residues" evidence="1">
    <location>
        <begin position="29"/>
        <end position="44"/>
    </location>
</feature>
<feature type="compositionally biased region" description="Polar residues" evidence="1">
    <location>
        <begin position="94"/>
        <end position="114"/>
    </location>
</feature>
<evidence type="ECO:0000256" key="1">
    <source>
        <dbReference type="SAM" id="MobiDB-lite"/>
    </source>
</evidence>